<dbReference type="SUPFAM" id="SSF52540">
    <property type="entry name" value="P-loop containing nucleoside triphosphate hydrolases"/>
    <property type="match status" value="1"/>
</dbReference>
<dbReference type="InterPro" id="IPR027417">
    <property type="entry name" value="P-loop_NTPase"/>
</dbReference>
<sequence length="440" mass="50547">MYFERDVEKKIIPSWSVGGGIPAYILPGYKPIGIPIQKTNYFITGGIGTGKTEFVKKIVRYRLEEEPDLRLVILQIKPHDFDEVIGNRGLFICQNSNGYPKERVFRWNAMKEFRSAGEENYFQSIQEFTSIAASEFHKSAGANLYFVDTAEETVDRYFWALLHSTSENITNDRTFGFLENEEPEKILRIIANYPPNHNFLKINFDYDSQNQNAYKLTKRAHDIFIFISKIARGVRGFFTEPGEDSIWDFLHSSGKNDVTRICICHEEGSKSSYIMEQFFLKKITNLMLGSETSISGDLLMVLDEVDKTRAREFPLAKLATLGRDVNGKRTQLLLSTQSFECLFTVAEEENEHDIRSLLAGFPVIASFNPGMDATTRDLLKAAYGNHLVQKIITPISRYDRPIVEMTEEPWVKDQDFASLSVGQMYIKIQSEHPYRVQIRE</sequence>
<dbReference type="Proteomes" id="UP001305815">
    <property type="component" value="Chromosome"/>
</dbReference>
<reference evidence="2" key="1">
    <citation type="journal article" date="2023" name="Int. J. Syst. Evol. Microbiol.">
        <title>Claveliimonas bilis gen. nov., sp. nov., deoxycholic acid-producing bacteria isolated from human faeces, and reclassification of Sellimonas monacensis Zenner et al. 2021 as Claveliimonas monacensis comb. nov.</title>
        <authorList>
            <person name="Hisatomi A."/>
            <person name="Kastawa N.W.E.P.G."/>
            <person name="Song I."/>
            <person name="Ohkuma M."/>
            <person name="Fukiya S."/>
            <person name="Sakamoto M."/>
        </authorList>
    </citation>
    <scope>NUCLEOTIDE SEQUENCE [LARGE SCALE GENOMIC DNA]</scope>
    <source>
        <strain evidence="2">12BBH14</strain>
    </source>
</reference>
<evidence type="ECO:0008006" key="3">
    <source>
        <dbReference type="Google" id="ProtNLM"/>
    </source>
</evidence>
<dbReference type="EMBL" id="AP027742">
    <property type="protein sequence ID" value="BDZ76101.1"/>
    <property type="molecule type" value="Genomic_DNA"/>
</dbReference>
<dbReference type="RefSeq" id="WP_316266054.1">
    <property type="nucleotide sequence ID" value="NZ_AP027742.1"/>
</dbReference>
<evidence type="ECO:0000313" key="2">
    <source>
        <dbReference type="Proteomes" id="UP001305815"/>
    </source>
</evidence>
<gene>
    <name evidence="1" type="ORF">Lac1_02840</name>
</gene>
<proteinExistence type="predicted"/>
<protein>
    <recommendedName>
        <fullName evidence="3">Type IV secretion system coupling protein TraD DNA-binding domain-containing protein</fullName>
    </recommendedName>
</protein>
<name>A0ABN6YSQ2_9FIRM</name>
<evidence type="ECO:0000313" key="1">
    <source>
        <dbReference type="EMBL" id="BDZ76101.1"/>
    </source>
</evidence>
<dbReference type="Gene3D" id="3.40.50.300">
    <property type="entry name" value="P-loop containing nucleotide triphosphate hydrolases"/>
    <property type="match status" value="1"/>
</dbReference>
<organism evidence="1 2">
    <name type="scientific">Claveliimonas bilis</name>
    <dbReference type="NCBI Taxonomy" id="3028070"/>
    <lineage>
        <taxon>Bacteria</taxon>
        <taxon>Bacillati</taxon>
        <taxon>Bacillota</taxon>
        <taxon>Clostridia</taxon>
        <taxon>Lachnospirales</taxon>
        <taxon>Lachnospiraceae</taxon>
        <taxon>Claveliimonas</taxon>
    </lineage>
</organism>
<accession>A0ABN6YSQ2</accession>
<keyword evidence="2" id="KW-1185">Reference proteome</keyword>